<dbReference type="Proteomes" id="UP000371423">
    <property type="component" value="Unassembled WGS sequence"/>
</dbReference>
<dbReference type="RefSeq" id="WP_153384436.1">
    <property type="nucleotide sequence ID" value="NZ_VDFO01000029.1"/>
</dbReference>
<evidence type="ECO:0000313" key="6">
    <source>
        <dbReference type="Proteomes" id="UP000414364"/>
    </source>
</evidence>
<reference evidence="5 6" key="1">
    <citation type="journal article" date="2019" name="Syst. Appl. Microbiol.">
        <title>Polyphasic characterization of two novel Lactobacillus spp. isolated from blown salami packages: Description of Lactobacillus halodurans sp. nov. and Lactobacillus salsicarnum sp. nov.</title>
        <authorList>
            <person name="Schuster J.A."/>
            <person name="Klingl A."/>
            <person name="Vogel R.F."/>
            <person name="Ehrmann M.A."/>
        </authorList>
    </citation>
    <scope>NUCLEOTIDE SEQUENCE [LARGE SCALE GENOMIC DNA]</scope>
    <source>
        <strain evidence="4 5">TMW 1.1920</strain>
        <strain evidence="3 6">TMW 1.2172</strain>
    </source>
</reference>
<keyword evidence="5" id="KW-1185">Reference proteome</keyword>
<proteinExistence type="predicted"/>
<dbReference type="NCBIfam" id="TIGR02167">
    <property type="entry name" value="Liste_lipo_26"/>
    <property type="match status" value="2"/>
</dbReference>
<evidence type="ECO:0000256" key="2">
    <source>
        <dbReference type="SAM" id="Phobius"/>
    </source>
</evidence>
<organism evidence="3 6">
    <name type="scientific">Companilactobacillus halodurans</name>
    <dbReference type="NCBI Taxonomy" id="2584183"/>
    <lineage>
        <taxon>Bacteria</taxon>
        <taxon>Bacillati</taxon>
        <taxon>Bacillota</taxon>
        <taxon>Bacilli</taxon>
        <taxon>Lactobacillales</taxon>
        <taxon>Lactobacillaceae</taxon>
        <taxon>Companilactobacillus</taxon>
    </lineage>
</organism>
<name>A0A5P0ZMH2_9LACO</name>
<keyword evidence="2" id="KW-0472">Membrane</keyword>
<dbReference type="Gene3D" id="3.80.10.10">
    <property type="entry name" value="Ribonuclease Inhibitor"/>
    <property type="match status" value="1"/>
</dbReference>
<dbReference type="InterPro" id="IPR032675">
    <property type="entry name" value="LRR_dom_sf"/>
</dbReference>
<keyword evidence="2" id="KW-0812">Transmembrane</keyword>
<accession>A0A5P0ZMH2</accession>
<evidence type="ECO:0000313" key="3">
    <source>
        <dbReference type="EMBL" id="MQS75031.1"/>
    </source>
</evidence>
<feature type="region of interest" description="Disordered" evidence="1">
    <location>
        <begin position="44"/>
        <end position="76"/>
    </location>
</feature>
<dbReference type="SUPFAM" id="SSF52047">
    <property type="entry name" value="RNI-like"/>
    <property type="match status" value="1"/>
</dbReference>
<dbReference type="InterPro" id="IPR005046">
    <property type="entry name" value="DUF285"/>
</dbReference>
<dbReference type="EMBL" id="VDFO01000029">
    <property type="protein sequence ID" value="MQS97862.1"/>
    <property type="molecule type" value="Genomic_DNA"/>
</dbReference>
<keyword evidence="2" id="KW-1133">Transmembrane helix</keyword>
<protein>
    <submittedName>
        <fullName evidence="3">BspA family leucine-rich repeat surface protein</fullName>
    </submittedName>
</protein>
<dbReference type="AlphaFoldDB" id="A0A5P0ZMH2"/>
<evidence type="ECO:0000313" key="5">
    <source>
        <dbReference type="Proteomes" id="UP000371423"/>
    </source>
</evidence>
<comment type="caution">
    <text evidence="3">The sequence shown here is derived from an EMBL/GenBank/DDBJ whole genome shotgun (WGS) entry which is preliminary data.</text>
</comment>
<evidence type="ECO:0000256" key="1">
    <source>
        <dbReference type="SAM" id="MobiDB-lite"/>
    </source>
</evidence>
<dbReference type="EMBL" id="VDFP01000001">
    <property type="protein sequence ID" value="MQS75031.1"/>
    <property type="molecule type" value="Genomic_DNA"/>
</dbReference>
<gene>
    <name evidence="4" type="ORF">FHL05_08180</name>
    <name evidence="3" type="ORF">FHL06_01290</name>
</gene>
<dbReference type="OrthoDB" id="2255372at2"/>
<feature type="transmembrane region" description="Helical" evidence="2">
    <location>
        <begin position="12"/>
        <end position="29"/>
    </location>
</feature>
<dbReference type="Pfam" id="PF03382">
    <property type="entry name" value="DUF285"/>
    <property type="match status" value="1"/>
</dbReference>
<dbReference type="Proteomes" id="UP000414364">
    <property type="component" value="Unassembled WGS sequence"/>
</dbReference>
<sequence length="657" mass="73043">MQFQRFGLKKKLIIASGISIISGLGFLLSPSNIVKAQGISTDQVQNVQDGDSNNVANSKNGTEEPSNIIASGDYGTGETEDTQWYITKNDSTLHLEEGTISNNDNKTKTSPWAKYSSNIKVISFDGIVKMPKYANYLFANLTNLTDFKNWDKIDATNLSYWTGTFSGDTSLTSIDLPDLKGMTTRGFLDLSHMFENDPSLKSIDLSQWDLNNAMTLEKMFANDIGLESVNVNFVVDDPYSNLASLKNVKNMFENDSALKTIDLSSWGLYTAGKVTDTSTMFVGTHLQSIKLSTLNQFTKNTVLPAKNVKRWVNIGNGTAKDPQGNKSFSTASISDYYDNSRVIRYPYSKEEKDKYFVDTFVPDPKRTANLVIQSNLGPQTVTDVSGNIGDVLNIKVPIKSGYTADKETVEAVVNENGTITTDESVKYSKQIDKNVISDVSIKSNLGNKVVKNVKGAIGQIVEVKVPDVSGYTHVKKTVKAKVNANGTITTEEKVIYKKIKNINIPTTHESNNDKAPQFNLSTENNLLATFSDQPPVSLYSFNSNNKMIQVTNRALNKNTDWYSDKKLKIGNNTYYRIATNEWVKANKVYIYKDNFINIETIHGTNKTLLKAEGTKSNRGLAPLTDWYSDRTTVINGKLYYRVATNEFVISSDVQKLN</sequence>
<evidence type="ECO:0000313" key="4">
    <source>
        <dbReference type="EMBL" id="MQS97862.1"/>
    </source>
</evidence>
<dbReference type="InterPro" id="IPR011889">
    <property type="entry name" value="Liste_lipo_26"/>
</dbReference>
<feature type="compositionally biased region" description="Polar residues" evidence="1">
    <location>
        <begin position="44"/>
        <end position="69"/>
    </location>
</feature>